<dbReference type="KEGG" id="opf:CBP31_05510"/>
<proteinExistence type="predicted"/>
<dbReference type="Pfam" id="PF08348">
    <property type="entry name" value="PAS_6"/>
    <property type="match status" value="1"/>
</dbReference>
<name>A0A1Y0D8T1_9GAMM</name>
<dbReference type="EMBL" id="CP021377">
    <property type="protein sequence ID" value="ART83958.1"/>
    <property type="molecule type" value="Genomic_DNA"/>
</dbReference>
<feature type="domain" description="Transcriptional regulator DauR-like HTH" evidence="2">
    <location>
        <begin position="153"/>
        <end position="195"/>
    </location>
</feature>
<sequence>MEGLAEMFGQHCELSLYSLTEPGQPLLKQVQGEQGTHLVGEPMPESLALHVIALLADSVRHVTYFAHTRLGAPIKTSLQLLLNAQGEALGLLCIHLHLGAPFHELLGELMPKPQVAQRVEVSPENFNNNVEELVTLTVERTIEGINANGLVANHLKNKHIVTTLYEKGIFDIKDAIAMVSSKLNISKHTVYLYIRQKKRDDEELSPPTPETS</sequence>
<dbReference type="InterPro" id="IPR013559">
    <property type="entry name" value="YheO"/>
</dbReference>
<keyword evidence="4" id="KW-1185">Reference proteome</keyword>
<feature type="domain" description="YheO-like" evidence="1">
    <location>
        <begin position="1"/>
        <end position="99"/>
    </location>
</feature>
<gene>
    <name evidence="3" type="ORF">CBP31_05510</name>
</gene>
<protein>
    <recommendedName>
        <fullName evidence="5">Transcriptional regulator</fullName>
    </recommendedName>
</protein>
<evidence type="ECO:0000313" key="3">
    <source>
        <dbReference type="EMBL" id="ART83958.1"/>
    </source>
</evidence>
<evidence type="ECO:0000259" key="1">
    <source>
        <dbReference type="Pfam" id="PF08348"/>
    </source>
</evidence>
<dbReference type="InterPro" id="IPR039446">
    <property type="entry name" value="DauR-like"/>
</dbReference>
<dbReference type="OrthoDB" id="9796595at2"/>
<dbReference type="Pfam" id="PF13309">
    <property type="entry name" value="HTH_22"/>
    <property type="match status" value="1"/>
</dbReference>
<evidence type="ECO:0008006" key="5">
    <source>
        <dbReference type="Google" id="ProtNLM"/>
    </source>
</evidence>
<evidence type="ECO:0000313" key="4">
    <source>
        <dbReference type="Proteomes" id="UP000243937"/>
    </source>
</evidence>
<accession>A0A1Y0D8T1</accession>
<dbReference type="AlphaFoldDB" id="A0A1Y0D8T1"/>
<dbReference type="PANTHER" id="PTHR35568:SF1">
    <property type="entry name" value="TRANSCRIPTIONAL REGULATOR DAUR"/>
    <property type="match status" value="1"/>
</dbReference>
<dbReference type="PANTHER" id="PTHR35568">
    <property type="entry name" value="TRANSCRIPTIONAL REGULATOR DAUR"/>
    <property type="match status" value="1"/>
</dbReference>
<dbReference type="InterPro" id="IPR039445">
    <property type="entry name" value="DauR-like_HTH"/>
</dbReference>
<evidence type="ECO:0000259" key="2">
    <source>
        <dbReference type="Pfam" id="PF13309"/>
    </source>
</evidence>
<organism evidence="3 4">
    <name type="scientific">Oceanisphaera profunda</name>
    <dbReference type="NCBI Taxonomy" id="1416627"/>
    <lineage>
        <taxon>Bacteria</taxon>
        <taxon>Pseudomonadati</taxon>
        <taxon>Pseudomonadota</taxon>
        <taxon>Gammaproteobacteria</taxon>
        <taxon>Aeromonadales</taxon>
        <taxon>Aeromonadaceae</taxon>
        <taxon>Oceanisphaera</taxon>
    </lineage>
</organism>
<reference evidence="3 4" key="1">
    <citation type="journal article" date="2014" name="Int. J. Syst. Evol. Microbiol.">
        <title>Oceanisphaera profunda sp. nov., a marine bacterium isolated from deep-sea sediment, and emended description of the genus Oceanisphaera.</title>
        <authorList>
            <person name="Xu Z."/>
            <person name="Zhang X.Y."/>
            <person name="Su H.N."/>
            <person name="Yu Z.C."/>
            <person name="Liu C."/>
            <person name="Li H."/>
            <person name="Chen X.L."/>
            <person name="Song X.Y."/>
            <person name="Xie B.B."/>
            <person name="Qin Q.L."/>
            <person name="Zhou B.C."/>
            <person name="Shi M."/>
            <person name="Huang Y."/>
            <person name="Zhang Y.Z."/>
        </authorList>
    </citation>
    <scope>NUCLEOTIDE SEQUENCE [LARGE SCALE GENOMIC DNA]</scope>
    <source>
        <strain evidence="3 4">SM1222</strain>
    </source>
</reference>
<dbReference type="Proteomes" id="UP000243937">
    <property type="component" value="Chromosome"/>
</dbReference>